<dbReference type="InterPro" id="IPR011251">
    <property type="entry name" value="Luciferase-like_dom"/>
</dbReference>
<dbReference type="RefSeq" id="WP_015746817.1">
    <property type="nucleotide sequence ID" value="NC_013235.1"/>
</dbReference>
<accession>C8XF25</accession>
<evidence type="ECO:0000259" key="1">
    <source>
        <dbReference type="Pfam" id="PF00296"/>
    </source>
</evidence>
<dbReference type="InParanoid" id="C8XF25"/>
<proteinExistence type="predicted"/>
<gene>
    <name evidence="2" type="ordered locus">Namu_1512</name>
</gene>
<name>C8XF25_NAKMY</name>
<protein>
    <recommendedName>
        <fullName evidence="1">Luciferase-like domain-containing protein</fullName>
    </recommendedName>
</protein>
<dbReference type="eggNOG" id="COG2141">
    <property type="taxonomic scope" value="Bacteria"/>
</dbReference>
<dbReference type="PANTHER" id="PTHR30137">
    <property type="entry name" value="LUCIFERASE-LIKE MONOOXYGENASE"/>
    <property type="match status" value="1"/>
</dbReference>
<reference evidence="3" key="1">
    <citation type="submission" date="2009-09" db="EMBL/GenBank/DDBJ databases">
        <title>The complete genome of Nakamurella multipartita DSM 44233.</title>
        <authorList>
            <consortium name="US DOE Joint Genome Institute (JGI-PGF)"/>
            <person name="Lucas S."/>
            <person name="Copeland A."/>
            <person name="Lapidus A."/>
            <person name="Glavina del Rio T."/>
            <person name="Dalin E."/>
            <person name="Tice H."/>
            <person name="Bruce D."/>
            <person name="Goodwin L."/>
            <person name="Pitluck S."/>
            <person name="Kyrpides N."/>
            <person name="Mavromatis K."/>
            <person name="Ivanova N."/>
            <person name="Ovchinnikova G."/>
            <person name="Sims D."/>
            <person name="Meincke L."/>
            <person name="Brettin T."/>
            <person name="Detter J.C."/>
            <person name="Han C."/>
            <person name="Larimer F."/>
            <person name="Land M."/>
            <person name="Hauser L."/>
            <person name="Markowitz V."/>
            <person name="Cheng J.-F."/>
            <person name="Hugenholtz P."/>
            <person name="Woyke T."/>
            <person name="Wu D."/>
            <person name="Klenk H.-P."/>
            <person name="Eisen J.A."/>
        </authorList>
    </citation>
    <scope>NUCLEOTIDE SEQUENCE [LARGE SCALE GENOMIC DNA]</scope>
    <source>
        <strain evidence="3">ATCC 700099 / DSM 44233 / CIP 104796 / JCM 9543 / NBRC 105858 / Y-104</strain>
    </source>
</reference>
<dbReference type="NCBIfam" id="TIGR03620">
    <property type="entry name" value="F420_MSMEG_4141"/>
    <property type="match status" value="1"/>
</dbReference>
<keyword evidence="3" id="KW-1185">Reference proteome</keyword>
<evidence type="ECO:0000313" key="2">
    <source>
        <dbReference type="EMBL" id="ACV77911.1"/>
    </source>
</evidence>
<dbReference type="OrthoDB" id="4760590at2"/>
<dbReference type="Pfam" id="PF00296">
    <property type="entry name" value="Bac_luciferase"/>
    <property type="match status" value="1"/>
</dbReference>
<dbReference type="InterPro" id="IPR036661">
    <property type="entry name" value="Luciferase-like_sf"/>
</dbReference>
<dbReference type="KEGG" id="nml:Namu_1512"/>
<dbReference type="InterPro" id="IPR019922">
    <property type="entry name" value="Lucif-like_OxRdatse_MSMEG_4141"/>
</dbReference>
<dbReference type="STRING" id="479431.Namu_1512"/>
<dbReference type="InterPro" id="IPR050766">
    <property type="entry name" value="Bact_Lucif_Oxidored"/>
</dbReference>
<sequence>MDIGRYGVWRHKDRITAAQARRIEELGYGAIWVGASPAGDLSPIPELLAATERIVIASGVINMWATGAEVAAQAYHRLAAEYPGRFLLGVGIGHRETSAGYQSPYATIVDYLDQLDAAGVPAAERVLAALGPRVLRLAGERTAGAHPYFTTPGHTRFARSVLGAGPLLAPEQKIVLDTDGARARAIARPTVEYYLSRVNYVNNLKRDGWTDEDVAGSGSDALVDALAVHGDAATLAAGLTAHLDAGADHVCAQVLTEAGGDPLPALEAVAEELGLSAAG</sequence>
<dbReference type="GO" id="GO:0016705">
    <property type="term" value="F:oxidoreductase activity, acting on paired donors, with incorporation or reduction of molecular oxygen"/>
    <property type="evidence" value="ECO:0007669"/>
    <property type="project" value="InterPro"/>
</dbReference>
<dbReference type="PANTHER" id="PTHR30137:SF18">
    <property type="entry name" value="CONSERVED PROTEIN"/>
    <property type="match status" value="1"/>
</dbReference>
<dbReference type="SUPFAM" id="SSF51679">
    <property type="entry name" value="Bacterial luciferase-like"/>
    <property type="match status" value="1"/>
</dbReference>
<evidence type="ECO:0000313" key="3">
    <source>
        <dbReference type="Proteomes" id="UP000002218"/>
    </source>
</evidence>
<feature type="domain" description="Luciferase-like" evidence="1">
    <location>
        <begin position="17"/>
        <end position="112"/>
    </location>
</feature>
<dbReference type="Proteomes" id="UP000002218">
    <property type="component" value="Chromosome"/>
</dbReference>
<dbReference type="AlphaFoldDB" id="C8XF25"/>
<organism evidence="2 3">
    <name type="scientific">Nakamurella multipartita (strain ATCC 700099 / DSM 44233 / CIP 104796 / JCM 9543 / NBRC 105858 / Y-104)</name>
    <name type="common">Microsphaera multipartita</name>
    <dbReference type="NCBI Taxonomy" id="479431"/>
    <lineage>
        <taxon>Bacteria</taxon>
        <taxon>Bacillati</taxon>
        <taxon>Actinomycetota</taxon>
        <taxon>Actinomycetes</taxon>
        <taxon>Nakamurellales</taxon>
        <taxon>Nakamurellaceae</taxon>
        <taxon>Nakamurella</taxon>
    </lineage>
</organism>
<reference evidence="2 3" key="2">
    <citation type="journal article" date="2010" name="Stand. Genomic Sci.">
        <title>Complete genome sequence of Nakamurella multipartita type strain (Y-104).</title>
        <authorList>
            <person name="Tice H."/>
            <person name="Mayilraj S."/>
            <person name="Sims D."/>
            <person name="Lapidus A."/>
            <person name="Nolan M."/>
            <person name="Lucas S."/>
            <person name="Glavina Del Rio T."/>
            <person name="Copeland A."/>
            <person name="Cheng J.F."/>
            <person name="Meincke L."/>
            <person name="Bruce D."/>
            <person name="Goodwin L."/>
            <person name="Pitluck S."/>
            <person name="Ivanova N."/>
            <person name="Mavromatis K."/>
            <person name="Ovchinnikova G."/>
            <person name="Pati A."/>
            <person name="Chen A."/>
            <person name="Palaniappan K."/>
            <person name="Land M."/>
            <person name="Hauser L."/>
            <person name="Chang Y.J."/>
            <person name="Jeffries C.D."/>
            <person name="Detter J.C."/>
            <person name="Brettin T."/>
            <person name="Rohde M."/>
            <person name="Goker M."/>
            <person name="Bristow J."/>
            <person name="Eisen J.A."/>
            <person name="Markowitz V."/>
            <person name="Hugenholtz P."/>
            <person name="Kyrpides N.C."/>
            <person name="Klenk H.P."/>
            <person name="Chen F."/>
        </authorList>
    </citation>
    <scope>NUCLEOTIDE SEQUENCE [LARGE SCALE GENOMIC DNA]</scope>
    <source>
        <strain evidence="3">ATCC 700099 / DSM 44233 / CIP 104796 / JCM 9543 / NBRC 105858 / Y-104</strain>
    </source>
</reference>
<dbReference type="GO" id="GO:0005829">
    <property type="term" value="C:cytosol"/>
    <property type="evidence" value="ECO:0007669"/>
    <property type="project" value="TreeGrafter"/>
</dbReference>
<dbReference type="Gene3D" id="3.20.20.30">
    <property type="entry name" value="Luciferase-like domain"/>
    <property type="match status" value="1"/>
</dbReference>
<dbReference type="HOGENOM" id="CLU_079072_0_0_11"/>
<dbReference type="EMBL" id="CP001737">
    <property type="protein sequence ID" value="ACV77911.1"/>
    <property type="molecule type" value="Genomic_DNA"/>
</dbReference>